<evidence type="ECO:0000313" key="2">
    <source>
        <dbReference type="Proteomes" id="UP000559256"/>
    </source>
</evidence>
<sequence length="198" mass="22273">MRLAEIAWKEVDASTLRNCWKKTGILPQSALTSNVPAVVAVPVSSLVNSTPNDPVESAEKLVEQSLDILEATGALQKVNRMAIDTLLNPDGERRYINEKKTEEELMEDICDSVLEARDALQNSTLDNDHDDEEIVEPPPSRRQALEAVSTLTRYISTIDDEFARKLESLLGSFSRQTRLEDIRAQHDTQITDYFQRST</sequence>
<name>A0A8H5C2N0_9AGAR</name>
<dbReference type="AlphaFoldDB" id="A0A8H5C2N0"/>
<dbReference type="EMBL" id="JAACJM010000271">
    <property type="protein sequence ID" value="KAF5334080.1"/>
    <property type="molecule type" value="Genomic_DNA"/>
</dbReference>
<dbReference type="Proteomes" id="UP000559256">
    <property type="component" value="Unassembled WGS sequence"/>
</dbReference>
<organism evidence="1 2">
    <name type="scientific">Tetrapyrgos nigripes</name>
    <dbReference type="NCBI Taxonomy" id="182062"/>
    <lineage>
        <taxon>Eukaryota</taxon>
        <taxon>Fungi</taxon>
        <taxon>Dikarya</taxon>
        <taxon>Basidiomycota</taxon>
        <taxon>Agaricomycotina</taxon>
        <taxon>Agaricomycetes</taxon>
        <taxon>Agaricomycetidae</taxon>
        <taxon>Agaricales</taxon>
        <taxon>Marasmiineae</taxon>
        <taxon>Marasmiaceae</taxon>
        <taxon>Tetrapyrgos</taxon>
    </lineage>
</organism>
<keyword evidence="2" id="KW-1185">Reference proteome</keyword>
<comment type="caution">
    <text evidence="1">The sequence shown here is derived from an EMBL/GenBank/DDBJ whole genome shotgun (WGS) entry which is preliminary data.</text>
</comment>
<dbReference type="OrthoDB" id="162969at2759"/>
<accession>A0A8H5C2N0</accession>
<reference evidence="1 2" key="1">
    <citation type="journal article" date="2020" name="ISME J.">
        <title>Uncovering the hidden diversity of litter-decomposition mechanisms in mushroom-forming fungi.</title>
        <authorList>
            <person name="Floudas D."/>
            <person name="Bentzer J."/>
            <person name="Ahren D."/>
            <person name="Johansson T."/>
            <person name="Persson P."/>
            <person name="Tunlid A."/>
        </authorList>
    </citation>
    <scope>NUCLEOTIDE SEQUENCE [LARGE SCALE GENOMIC DNA]</scope>
    <source>
        <strain evidence="1 2">CBS 291.85</strain>
    </source>
</reference>
<evidence type="ECO:0000313" key="1">
    <source>
        <dbReference type="EMBL" id="KAF5334080.1"/>
    </source>
</evidence>
<protein>
    <submittedName>
        <fullName evidence="1">Uncharacterized protein</fullName>
    </submittedName>
</protein>
<proteinExistence type="predicted"/>
<gene>
    <name evidence="1" type="ORF">D9758_017665</name>
</gene>